<dbReference type="SUPFAM" id="SSF50494">
    <property type="entry name" value="Trypsin-like serine proteases"/>
    <property type="match status" value="1"/>
</dbReference>
<proteinExistence type="predicted"/>
<dbReference type="Pfam" id="PF13365">
    <property type="entry name" value="Trypsin_2"/>
    <property type="match status" value="1"/>
</dbReference>
<dbReference type="PRINTS" id="PR00834">
    <property type="entry name" value="PROTEASES2C"/>
</dbReference>
<evidence type="ECO:0000313" key="4">
    <source>
        <dbReference type="EMBL" id="QDS92988.1"/>
    </source>
</evidence>
<feature type="region of interest" description="Disordered" evidence="3">
    <location>
        <begin position="442"/>
        <end position="464"/>
    </location>
</feature>
<evidence type="ECO:0000256" key="1">
    <source>
        <dbReference type="ARBA" id="ARBA00022670"/>
    </source>
</evidence>
<dbReference type="KEGG" id="rml:FF011L_17430"/>
<dbReference type="EMBL" id="CP036262">
    <property type="protein sequence ID" value="QDS92988.1"/>
    <property type="molecule type" value="Genomic_DNA"/>
</dbReference>
<gene>
    <name evidence="4" type="primary">hhoB_1</name>
    <name evidence="4" type="ORF">FF011L_17430</name>
</gene>
<dbReference type="PANTHER" id="PTHR43343:SF3">
    <property type="entry name" value="PROTEASE DO-LIKE 8, CHLOROPLASTIC"/>
    <property type="match status" value="1"/>
</dbReference>
<dbReference type="Proteomes" id="UP000320672">
    <property type="component" value="Chromosome"/>
</dbReference>
<dbReference type="RefSeq" id="WP_218933083.1">
    <property type="nucleotide sequence ID" value="NZ_CP036262.1"/>
</dbReference>
<dbReference type="PANTHER" id="PTHR43343">
    <property type="entry name" value="PEPTIDASE S12"/>
    <property type="match status" value="1"/>
</dbReference>
<dbReference type="AlphaFoldDB" id="A0A517MDM9"/>
<feature type="compositionally biased region" description="Acidic residues" evidence="3">
    <location>
        <begin position="446"/>
        <end position="455"/>
    </location>
</feature>
<keyword evidence="1 4" id="KW-0645">Protease</keyword>
<dbReference type="GO" id="GO:0004252">
    <property type="term" value="F:serine-type endopeptidase activity"/>
    <property type="evidence" value="ECO:0007669"/>
    <property type="project" value="InterPro"/>
</dbReference>
<dbReference type="InterPro" id="IPR009003">
    <property type="entry name" value="Peptidase_S1_PA"/>
</dbReference>
<accession>A0A517MDM9</accession>
<keyword evidence="5" id="KW-1185">Reference proteome</keyword>
<evidence type="ECO:0000256" key="3">
    <source>
        <dbReference type="SAM" id="MobiDB-lite"/>
    </source>
</evidence>
<evidence type="ECO:0000313" key="5">
    <source>
        <dbReference type="Proteomes" id="UP000320672"/>
    </source>
</evidence>
<dbReference type="InterPro" id="IPR001940">
    <property type="entry name" value="Peptidase_S1C"/>
</dbReference>
<protein>
    <submittedName>
        <fullName evidence="4">Serine protease HhoB</fullName>
    </submittedName>
</protein>
<dbReference type="GO" id="GO:0006508">
    <property type="term" value="P:proteolysis"/>
    <property type="evidence" value="ECO:0007669"/>
    <property type="project" value="UniProtKB-KW"/>
</dbReference>
<organism evidence="4 5">
    <name type="scientific">Roseimaritima multifibrata</name>
    <dbReference type="NCBI Taxonomy" id="1930274"/>
    <lineage>
        <taxon>Bacteria</taxon>
        <taxon>Pseudomonadati</taxon>
        <taxon>Planctomycetota</taxon>
        <taxon>Planctomycetia</taxon>
        <taxon>Pirellulales</taxon>
        <taxon>Pirellulaceae</taxon>
        <taxon>Roseimaritima</taxon>
    </lineage>
</organism>
<name>A0A517MDM9_9BACT</name>
<keyword evidence="2" id="KW-0378">Hydrolase</keyword>
<sequence>MTYRPAQTSPHSAQPLLSFLLKRSILLCGFLSVGLCLEYPTVGFAQVAREQVELAKAATVLVERPSGDGFGTAFCISKNGFFITNEHVVRGETEQIPLILFPGTKSETTVHADVVRIDPKKDLALLRSDQVPDNLPALELGIDADLFETQSITVFGYPFGTSLALNNKKYPNVSINVGRITSLRRRADSLESIQMDAVVNQGNSGGPVVNDNGQVVGVVVEKIVGTDVNFAIPVSNVKSFLNKPGLAFTKPTIRFPFRHVPIDFNFRVVSFGPASEKYRFELTLRNNLGEVSETSAGEPNDQGIYSLRASPVQRPKTRLRLPVKVNFESGLVSGEMNEQRIRFGDSIQYLTDMKSIERTPAQKWRLTRYDGKSVTLGDLEFSNPTIFLGGSEIKLEIDSFNKIEIGKPKKLADTLTYEAKLIGTAGIIARNKGEIQFIGVPGSTNDAEDASETEEGISGSDPDYELPTGEATFKENQVVYELETPYDDYVMGRGDQYMIFKMGKQQRIIVFDLLAGNIIHEIQNIDSDALMCAGSKNLFVVLPSQMLIHRYSLDSFKIEKTIRLTTRNAPKQAVIGVNAEGPILLFDGEEAYFVDTTQLKPFRIDGKQLFAGGERFGRQMDASANGKVFGSIMTGLGPVSYDLLFLEEDVFVQGQFGSTSNAIRWAAPSADGRLFFLPRGQIYNMVLQDVSPQWLKDSRLFPTVDPRYFISVRFKTRAGNERFTSLDVCTASDLRIVHSNLDLNELSPQNGGRSADANKIVRDLEYGQTKVHYVPWAKLIAYTGYDKKRIYVRKYDFEARLQETGEDYLFVESLPPLLAFKNEKLTYEIQCKTNSDSLTFKLVEGPAEMRVTNDGVLTWTPPRGAVEGLQSVVIGITGNKGDQIFHTFDCLVAAKVLSRGSRRAGPR</sequence>
<dbReference type="InterPro" id="IPR051201">
    <property type="entry name" value="Chloro_Bact_Ser_Proteases"/>
</dbReference>
<evidence type="ECO:0000256" key="2">
    <source>
        <dbReference type="ARBA" id="ARBA00022801"/>
    </source>
</evidence>
<dbReference type="Gene3D" id="2.40.10.120">
    <property type="match status" value="1"/>
</dbReference>
<reference evidence="4 5" key="1">
    <citation type="submission" date="2019-02" db="EMBL/GenBank/DDBJ databases">
        <title>Deep-cultivation of Planctomycetes and their phenomic and genomic characterization uncovers novel biology.</title>
        <authorList>
            <person name="Wiegand S."/>
            <person name="Jogler M."/>
            <person name="Boedeker C."/>
            <person name="Pinto D."/>
            <person name="Vollmers J."/>
            <person name="Rivas-Marin E."/>
            <person name="Kohn T."/>
            <person name="Peeters S.H."/>
            <person name="Heuer A."/>
            <person name="Rast P."/>
            <person name="Oberbeckmann S."/>
            <person name="Bunk B."/>
            <person name="Jeske O."/>
            <person name="Meyerdierks A."/>
            <person name="Storesund J.E."/>
            <person name="Kallscheuer N."/>
            <person name="Luecker S."/>
            <person name="Lage O.M."/>
            <person name="Pohl T."/>
            <person name="Merkel B.J."/>
            <person name="Hornburger P."/>
            <person name="Mueller R.-W."/>
            <person name="Bruemmer F."/>
            <person name="Labrenz M."/>
            <person name="Spormann A.M."/>
            <person name="Op den Camp H."/>
            <person name="Overmann J."/>
            <person name="Amann R."/>
            <person name="Jetten M.S.M."/>
            <person name="Mascher T."/>
            <person name="Medema M.H."/>
            <person name="Devos D.P."/>
            <person name="Kaster A.-K."/>
            <person name="Ovreas L."/>
            <person name="Rohde M."/>
            <person name="Galperin M.Y."/>
            <person name="Jogler C."/>
        </authorList>
    </citation>
    <scope>NUCLEOTIDE SEQUENCE [LARGE SCALE GENOMIC DNA]</scope>
    <source>
        <strain evidence="4 5">FF011L</strain>
    </source>
</reference>